<dbReference type="Proteomes" id="UP000466442">
    <property type="component" value="Unassembled WGS sequence"/>
</dbReference>
<comment type="caution">
    <text evidence="2">The sequence shown here is derived from an EMBL/GenBank/DDBJ whole genome shotgun (WGS) entry which is preliminary data.</text>
</comment>
<dbReference type="AlphaFoldDB" id="A0A8S9XVE1"/>
<organism evidence="2 3">
    <name type="scientific">Apolygus lucorum</name>
    <name type="common">Small green plant bug</name>
    <name type="synonym">Lygocoris lucorum</name>
    <dbReference type="NCBI Taxonomy" id="248454"/>
    <lineage>
        <taxon>Eukaryota</taxon>
        <taxon>Metazoa</taxon>
        <taxon>Ecdysozoa</taxon>
        <taxon>Arthropoda</taxon>
        <taxon>Hexapoda</taxon>
        <taxon>Insecta</taxon>
        <taxon>Pterygota</taxon>
        <taxon>Neoptera</taxon>
        <taxon>Paraneoptera</taxon>
        <taxon>Hemiptera</taxon>
        <taxon>Heteroptera</taxon>
        <taxon>Panheteroptera</taxon>
        <taxon>Cimicomorpha</taxon>
        <taxon>Miridae</taxon>
        <taxon>Mirini</taxon>
        <taxon>Apolygus</taxon>
    </lineage>
</organism>
<name>A0A8S9XVE1_APOLU</name>
<sequence>MRREDGNSDVAVILNRRVDLSPPLPTPDLTGCGHLSQFYPAESEELKETAMANGLDIIRDCSEMLRNADSDAEKIGALLFAAQHIRSDECDARSKAALFKSVGADFLSRMLLGRLSIPDSEDCPMETYATTALAIITGFCVDPDLARSKEMLRLVPHVLKVLENCDESLLEEALQYLRCIIQHPEGRRSLLSHGALKRFANLYSRMKSDEIVAMSLILTQTPGVEDVWDHSADTYNSFMKAVADEFEKNDSGRKFKLCSALRCLIYSYNKDNPPTSVVVILDWHKSVFRGLRDILTSRIGNEQRDPALKLAAMMVDQFGIYWTDSKSDQEGTRKFQLLLVHLSSIEVRMQLEDQPLEEILKNADLVTSCFTILEVAITQFLPMEPSDSNFKYQIVKLFTEAGNAVVMTIKTIIDEPDSATNSNAGKFFIYAMMRFLSLGIAHDVLTLNSSVYEIMPFVVRVATESFHSYKTWFEEADKPKSSAVVPVDGAQPVDFLAVLLPALRNFASENDGNKIIAGMMDTLLDSLVFHWSAVEHHLSRESKSKKRADSNGKCESLSDAKNAMVSLFELLSETVIFQPEVIENPKMMSIFNFIAEKLPRLDPNDFMLASLHASASILGLLLIKHRKEPFAENDPKVLLIIQSSLSFLEPYFGRMESVDQAVFSSNQNPKFWVNLKELWYLGMYTMKKLLVLLPWIRPHIETTLGPKFMEYLTKGEMDASELQPEEE</sequence>
<dbReference type="InterPro" id="IPR016024">
    <property type="entry name" value="ARM-type_fold"/>
</dbReference>
<gene>
    <name evidence="2" type="ORF">GE061_013052</name>
</gene>
<evidence type="ECO:0000313" key="2">
    <source>
        <dbReference type="EMBL" id="KAF6212529.1"/>
    </source>
</evidence>
<dbReference type="PANTHER" id="PTHR13109">
    <property type="entry name" value="NEUROCHONDRIN"/>
    <property type="match status" value="1"/>
</dbReference>
<evidence type="ECO:0008006" key="4">
    <source>
        <dbReference type="Google" id="ProtNLM"/>
    </source>
</evidence>
<dbReference type="GO" id="GO:0048168">
    <property type="term" value="P:regulation of neuronal synaptic plasticity"/>
    <property type="evidence" value="ECO:0007669"/>
    <property type="project" value="TreeGrafter"/>
</dbReference>
<dbReference type="OrthoDB" id="8186546at2759"/>
<keyword evidence="3" id="KW-1185">Reference proteome</keyword>
<dbReference type="GO" id="GO:0031175">
    <property type="term" value="P:neuron projection development"/>
    <property type="evidence" value="ECO:0007669"/>
    <property type="project" value="TreeGrafter"/>
</dbReference>
<dbReference type="EMBL" id="WIXP02000004">
    <property type="protein sequence ID" value="KAF6212529.1"/>
    <property type="molecule type" value="Genomic_DNA"/>
</dbReference>
<comment type="similarity">
    <text evidence="1">Belongs to the neurochondrin family.</text>
</comment>
<dbReference type="Gene3D" id="1.25.10.10">
    <property type="entry name" value="Leucine-rich Repeat Variant"/>
    <property type="match status" value="1"/>
</dbReference>
<dbReference type="PANTHER" id="PTHR13109:SF7">
    <property type="entry name" value="NEUROCHONDRIN"/>
    <property type="match status" value="1"/>
</dbReference>
<accession>A0A8S9XVE1</accession>
<evidence type="ECO:0000313" key="3">
    <source>
        <dbReference type="Proteomes" id="UP000466442"/>
    </source>
</evidence>
<dbReference type="Pfam" id="PF05536">
    <property type="entry name" value="Neurochondrin"/>
    <property type="match status" value="1"/>
</dbReference>
<dbReference type="SUPFAM" id="SSF48371">
    <property type="entry name" value="ARM repeat"/>
    <property type="match status" value="2"/>
</dbReference>
<dbReference type="InterPro" id="IPR008709">
    <property type="entry name" value="Neurochondrin"/>
</dbReference>
<evidence type="ECO:0000256" key="1">
    <source>
        <dbReference type="ARBA" id="ARBA00006927"/>
    </source>
</evidence>
<dbReference type="GO" id="GO:0030425">
    <property type="term" value="C:dendrite"/>
    <property type="evidence" value="ECO:0007669"/>
    <property type="project" value="TreeGrafter"/>
</dbReference>
<proteinExistence type="inferred from homology"/>
<protein>
    <recommendedName>
        <fullName evidence="4">Neurochondrin</fullName>
    </recommendedName>
</protein>
<reference evidence="2" key="1">
    <citation type="journal article" date="2021" name="Mol. Ecol. Resour.">
        <title>Apolygus lucorum genome provides insights into omnivorousness and mesophyll feeding.</title>
        <authorList>
            <person name="Liu Y."/>
            <person name="Liu H."/>
            <person name="Wang H."/>
            <person name="Huang T."/>
            <person name="Liu B."/>
            <person name="Yang B."/>
            <person name="Yin L."/>
            <person name="Li B."/>
            <person name="Zhang Y."/>
            <person name="Zhang S."/>
            <person name="Jiang F."/>
            <person name="Zhang X."/>
            <person name="Ren Y."/>
            <person name="Wang B."/>
            <person name="Wang S."/>
            <person name="Lu Y."/>
            <person name="Wu K."/>
            <person name="Fan W."/>
            <person name="Wang G."/>
        </authorList>
    </citation>
    <scope>NUCLEOTIDE SEQUENCE</scope>
    <source>
        <strain evidence="2">12Hb</strain>
    </source>
</reference>
<dbReference type="InterPro" id="IPR011989">
    <property type="entry name" value="ARM-like"/>
</dbReference>